<feature type="binding site" evidence="19">
    <location>
        <position position="31"/>
    </location>
    <ligand>
        <name>D-ribulose 5-phosphate</name>
        <dbReference type="ChEBI" id="CHEBI:58121"/>
    </ligand>
</feature>
<name>A0A377FST3_9BACL</name>
<keyword evidence="16 19" id="KW-0511">Multifunctional enzyme</keyword>
<dbReference type="Proteomes" id="UP000254060">
    <property type="component" value="Unassembled WGS sequence"/>
</dbReference>
<reference evidence="21 22" key="1">
    <citation type="submission" date="2018-06" db="EMBL/GenBank/DDBJ databases">
        <authorList>
            <consortium name="Pathogen Informatics"/>
            <person name="Doyle S."/>
        </authorList>
    </citation>
    <scope>NUCLEOTIDE SEQUENCE [LARGE SCALE GENOMIC DNA]</scope>
    <source>
        <strain evidence="21 22">NCTC13163</strain>
    </source>
</reference>
<dbReference type="RefSeq" id="WP_029334504.1">
    <property type="nucleotide sequence ID" value="NZ_UGGP01000001.1"/>
</dbReference>
<evidence type="ECO:0000256" key="19">
    <source>
        <dbReference type="HAMAP-Rule" id="MF_01283"/>
    </source>
</evidence>
<dbReference type="EC" id="4.1.99.12" evidence="19"/>
<evidence type="ECO:0000256" key="7">
    <source>
        <dbReference type="ARBA" id="ARBA00022619"/>
    </source>
</evidence>
<keyword evidence="10 19" id="KW-0378">Hydrolase</keyword>
<dbReference type="FunFam" id="3.90.870.10:FF:000001">
    <property type="entry name" value="Riboflavin biosynthesis protein RibBA"/>
    <property type="match status" value="1"/>
</dbReference>
<feature type="binding site" evidence="19">
    <location>
        <position position="310"/>
    </location>
    <ligand>
        <name>GTP</name>
        <dbReference type="ChEBI" id="CHEBI:37565"/>
    </ligand>
</feature>
<evidence type="ECO:0000256" key="2">
    <source>
        <dbReference type="ARBA" id="ARBA00001936"/>
    </source>
</evidence>
<dbReference type="PANTHER" id="PTHR21327">
    <property type="entry name" value="GTP CYCLOHYDROLASE II-RELATED"/>
    <property type="match status" value="1"/>
</dbReference>
<dbReference type="AlphaFoldDB" id="A0A377FST3"/>
<dbReference type="GO" id="GO:0005829">
    <property type="term" value="C:cytosol"/>
    <property type="evidence" value="ECO:0007669"/>
    <property type="project" value="TreeGrafter"/>
</dbReference>
<feature type="site" description="Essential for DHBP synthase activity" evidence="19">
    <location>
        <position position="124"/>
    </location>
</feature>
<keyword evidence="12 19" id="KW-0460">Magnesium</keyword>
<dbReference type="Gene3D" id="3.40.50.10990">
    <property type="entry name" value="GTP cyclohydrolase II"/>
    <property type="match status" value="1"/>
</dbReference>
<dbReference type="Pfam" id="PF00926">
    <property type="entry name" value="DHBP_synthase"/>
    <property type="match status" value="1"/>
</dbReference>
<sequence length="394" mass="43267">MFHTIEEAVEDLKMGRPIIVVDDEDRENEGDFVVLADKMTAETMNFLITEGKGLVCASLAEEVAVRLDLQPMVANSTDPHGTAFTVSVDHIDSTTGISASERAHTVRELANINARPADFQRPGHIFPLIAKKGGVSVRRGHTEASVDLARLAGSEPVAVICEIIREDGEMARVPDLERVAERHDLKFITIEALVRYMETDLVSREADVSLPSVKGDFRLIGYRNVLDREEHVALLKGELGNVPLVRIHSECLTGDVFGSYRCDCGPQLDMAMATIEAEGGVVLYMRQEGRGIGLLNKLKAYELQEGGLDTVEANVALGLHADLRDYRVSAAMLRDLGVTTVRLMTNNPEKVDALEACGITVIERVPIIVGEHAANEKYRLTKQQKMNHFGGENT</sequence>
<dbReference type="GO" id="GO:0000287">
    <property type="term" value="F:magnesium ion binding"/>
    <property type="evidence" value="ECO:0007669"/>
    <property type="project" value="UniProtKB-UniRule"/>
</dbReference>
<evidence type="ECO:0000256" key="10">
    <source>
        <dbReference type="ARBA" id="ARBA00022801"/>
    </source>
</evidence>
<feature type="binding site" evidence="19">
    <location>
        <position position="27"/>
    </location>
    <ligand>
        <name>Mg(2+)</name>
        <dbReference type="ChEBI" id="CHEBI:18420"/>
        <label>2</label>
    </ligand>
</feature>
<evidence type="ECO:0000256" key="6">
    <source>
        <dbReference type="ARBA" id="ARBA00005520"/>
    </source>
</evidence>
<evidence type="ECO:0000313" key="22">
    <source>
        <dbReference type="Proteomes" id="UP000254060"/>
    </source>
</evidence>
<dbReference type="GO" id="GO:0030145">
    <property type="term" value="F:manganese ion binding"/>
    <property type="evidence" value="ECO:0007669"/>
    <property type="project" value="UniProtKB-UniRule"/>
</dbReference>
<dbReference type="Pfam" id="PF00925">
    <property type="entry name" value="GTP_cyclohydro2"/>
    <property type="match status" value="1"/>
</dbReference>
<keyword evidence="13 19" id="KW-0342">GTP-binding</keyword>
<feature type="binding site" evidence="19">
    <location>
        <begin position="288"/>
        <end position="290"/>
    </location>
    <ligand>
        <name>GTP</name>
        <dbReference type="ChEBI" id="CHEBI:37565"/>
    </ligand>
</feature>
<dbReference type="UniPathway" id="UPA00275">
    <property type="reaction ID" value="UER00399"/>
</dbReference>
<evidence type="ECO:0000256" key="15">
    <source>
        <dbReference type="ARBA" id="ARBA00023239"/>
    </source>
</evidence>
<protein>
    <recommendedName>
        <fullName evidence="19">Riboflavin biosynthesis protein RibBA</fullName>
    </recommendedName>
    <domain>
        <recommendedName>
            <fullName evidence="19">3,4-dihydroxy-2-butanone 4-phosphate synthase</fullName>
            <shortName evidence="19">DHBP synthase</shortName>
            <ecNumber evidence="19">4.1.99.12</ecNumber>
        </recommendedName>
    </domain>
    <domain>
        <recommendedName>
            <fullName evidence="19">GTP cyclohydrolase-2</fullName>
            <ecNumber evidence="19">3.5.4.25</ecNumber>
        </recommendedName>
        <alternativeName>
            <fullName evidence="19">GTP cyclohydrolase II</fullName>
        </alternativeName>
    </domain>
</protein>
<evidence type="ECO:0000256" key="17">
    <source>
        <dbReference type="ARBA" id="ARBA00043932"/>
    </source>
</evidence>
<comment type="cofactor">
    <cofactor evidence="2">
        <name>Mn(2+)</name>
        <dbReference type="ChEBI" id="CHEBI:29035"/>
    </cofactor>
</comment>
<feature type="site" description="Essential for DHBP synthase activity" evidence="19">
    <location>
        <position position="162"/>
    </location>
</feature>
<feature type="domain" description="GTP cyclohydrolase II" evidence="20">
    <location>
        <begin position="205"/>
        <end position="366"/>
    </location>
</feature>
<keyword evidence="7 19" id="KW-0686">Riboflavin biosynthesis</keyword>
<keyword evidence="11 19" id="KW-0862">Zinc</keyword>
<dbReference type="HAMAP" id="MF_00179">
    <property type="entry name" value="RibA"/>
    <property type="match status" value="1"/>
</dbReference>
<dbReference type="GO" id="GO:0008270">
    <property type="term" value="F:zinc ion binding"/>
    <property type="evidence" value="ECO:0007669"/>
    <property type="project" value="UniProtKB-UniRule"/>
</dbReference>
<evidence type="ECO:0000256" key="5">
    <source>
        <dbReference type="ARBA" id="ARBA00004904"/>
    </source>
</evidence>
<evidence type="ECO:0000259" key="20">
    <source>
        <dbReference type="Pfam" id="PF00925"/>
    </source>
</evidence>
<evidence type="ECO:0000256" key="3">
    <source>
        <dbReference type="ARBA" id="ARBA00002284"/>
    </source>
</evidence>
<dbReference type="NCBIfam" id="TIGR00505">
    <property type="entry name" value="ribA"/>
    <property type="match status" value="1"/>
</dbReference>
<comment type="similarity">
    <text evidence="19">In the C-terminal section; belongs to the GTP cyclohydrolase II family.</text>
</comment>
<evidence type="ECO:0000256" key="11">
    <source>
        <dbReference type="ARBA" id="ARBA00022833"/>
    </source>
</evidence>
<feature type="binding site" evidence="19">
    <location>
        <position position="350"/>
    </location>
    <ligand>
        <name>GTP</name>
        <dbReference type="ChEBI" id="CHEBI:37565"/>
    </ligand>
</feature>
<feature type="region of interest" description="DHBP synthase" evidence="19">
    <location>
        <begin position="1"/>
        <end position="197"/>
    </location>
</feature>
<keyword evidence="15 19" id="KW-0456">Lyase</keyword>
<dbReference type="InterPro" id="IPR032677">
    <property type="entry name" value="GTP_cyclohydro_II"/>
</dbReference>
<evidence type="ECO:0000256" key="12">
    <source>
        <dbReference type="ARBA" id="ARBA00022842"/>
    </source>
</evidence>
<dbReference type="SUPFAM" id="SSF142695">
    <property type="entry name" value="RibA-like"/>
    <property type="match status" value="1"/>
</dbReference>
<feature type="binding site" evidence="19">
    <location>
        <position position="345"/>
    </location>
    <ligand>
        <name>GTP</name>
        <dbReference type="ChEBI" id="CHEBI:37565"/>
    </ligand>
</feature>
<evidence type="ECO:0000256" key="16">
    <source>
        <dbReference type="ARBA" id="ARBA00023268"/>
    </source>
</evidence>
<evidence type="ECO:0000256" key="18">
    <source>
        <dbReference type="ARBA" id="ARBA00049295"/>
    </source>
</evidence>
<feature type="binding site" evidence="19">
    <location>
        <position position="251"/>
    </location>
    <ligand>
        <name>Zn(2+)</name>
        <dbReference type="ChEBI" id="CHEBI:29105"/>
        <note>catalytic</note>
    </ligand>
</feature>
<feature type="binding site" evidence="19">
    <location>
        <position position="141"/>
    </location>
    <ligand>
        <name>Mg(2+)</name>
        <dbReference type="ChEBI" id="CHEBI:18420"/>
        <label>2</label>
    </ligand>
</feature>
<dbReference type="FunFam" id="3.40.50.10990:FF:000001">
    <property type="entry name" value="Riboflavin biosynthesis protein RibBA"/>
    <property type="match status" value="1"/>
</dbReference>
<dbReference type="InterPro" id="IPR036144">
    <property type="entry name" value="RibA-like_sf"/>
</dbReference>
<feature type="active site" description="Nucleophile; for GTP cyclohydrolase activity" evidence="19">
    <location>
        <position position="324"/>
    </location>
</feature>
<accession>A0A377FST3</accession>
<comment type="cofactor">
    <cofactor evidence="19">
        <name>Zn(2+)</name>
        <dbReference type="ChEBI" id="CHEBI:29105"/>
    </cofactor>
    <text evidence="19">Binds 1 zinc ion per subunit.</text>
</comment>
<dbReference type="InterPro" id="IPR016299">
    <property type="entry name" value="Riboflavin_synth_RibBA"/>
</dbReference>
<feature type="binding site" evidence="19">
    <location>
        <position position="162"/>
    </location>
    <ligand>
        <name>D-ribulose 5-phosphate</name>
        <dbReference type="ChEBI" id="CHEBI:58121"/>
    </ligand>
</feature>
<dbReference type="HAMAP" id="MF_01283">
    <property type="entry name" value="RibBA"/>
    <property type="match status" value="1"/>
</dbReference>
<evidence type="ECO:0000256" key="9">
    <source>
        <dbReference type="ARBA" id="ARBA00022741"/>
    </source>
</evidence>
<dbReference type="Gene3D" id="3.90.870.10">
    <property type="entry name" value="DHBP synthase"/>
    <property type="match status" value="1"/>
</dbReference>
<dbReference type="GO" id="GO:0009231">
    <property type="term" value="P:riboflavin biosynthetic process"/>
    <property type="evidence" value="ECO:0007669"/>
    <property type="project" value="UniProtKB-UniRule"/>
</dbReference>
<feature type="binding site" evidence="19">
    <location>
        <begin position="138"/>
        <end position="142"/>
    </location>
    <ligand>
        <name>D-ribulose 5-phosphate</name>
        <dbReference type="ChEBI" id="CHEBI:58121"/>
    </ligand>
</feature>
<dbReference type="InterPro" id="IPR017945">
    <property type="entry name" value="DHBP_synth_RibB-like_a/b_dom"/>
</dbReference>
<feature type="binding site" evidence="19">
    <location>
        <begin position="26"/>
        <end position="27"/>
    </location>
    <ligand>
        <name>D-ribulose 5-phosphate</name>
        <dbReference type="ChEBI" id="CHEBI:58121"/>
    </ligand>
</feature>
<dbReference type="PIRSF" id="PIRSF001259">
    <property type="entry name" value="RibA"/>
    <property type="match status" value="1"/>
</dbReference>
<dbReference type="InterPro" id="IPR000422">
    <property type="entry name" value="DHBP_synthase_RibB"/>
</dbReference>
<dbReference type="OrthoDB" id="9793111at2"/>
<feature type="binding site" evidence="19">
    <location>
        <position position="264"/>
    </location>
    <ligand>
        <name>Zn(2+)</name>
        <dbReference type="ChEBI" id="CHEBI:29105"/>
        <note>catalytic</note>
    </ligand>
</feature>
<evidence type="ECO:0000256" key="4">
    <source>
        <dbReference type="ARBA" id="ARBA00004853"/>
    </source>
</evidence>
<dbReference type="NCBIfam" id="NF001591">
    <property type="entry name" value="PRK00393.1"/>
    <property type="match status" value="1"/>
</dbReference>
<dbReference type="NCBIfam" id="TIGR00506">
    <property type="entry name" value="ribB"/>
    <property type="match status" value="1"/>
</dbReference>
<evidence type="ECO:0000313" key="21">
    <source>
        <dbReference type="EMBL" id="STO07413.1"/>
    </source>
</evidence>
<dbReference type="SUPFAM" id="SSF55821">
    <property type="entry name" value="YrdC/RibB"/>
    <property type="match status" value="1"/>
</dbReference>
<feature type="binding site" evidence="19">
    <location>
        <position position="267"/>
    </location>
    <ligand>
        <name>GTP</name>
        <dbReference type="ChEBI" id="CHEBI:37565"/>
    </ligand>
</feature>
<comment type="pathway">
    <text evidence="4 19">Cofactor biosynthesis; riboflavin biosynthesis; 5-amino-6-(D-ribitylamino)uracil from GTP: step 1/4.</text>
</comment>
<evidence type="ECO:0000256" key="1">
    <source>
        <dbReference type="ARBA" id="ARBA00000141"/>
    </source>
</evidence>
<dbReference type="PANTHER" id="PTHR21327:SF18">
    <property type="entry name" value="3,4-DIHYDROXY-2-BUTANONE 4-PHOSPHATE SYNTHASE"/>
    <property type="match status" value="1"/>
</dbReference>
<dbReference type="GO" id="GO:0008686">
    <property type="term" value="F:3,4-dihydroxy-2-butanone-4-phosphate synthase activity"/>
    <property type="evidence" value="ECO:0007669"/>
    <property type="project" value="UniProtKB-UniRule"/>
</dbReference>
<comment type="catalytic activity">
    <reaction evidence="18 19">
        <text>GTP + 4 H2O = 2,5-diamino-6-hydroxy-4-(5-phosphoribosylamino)-pyrimidine + formate + 2 phosphate + 3 H(+)</text>
        <dbReference type="Rhea" id="RHEA:23704"/>
        <dbReference type="ChEBI" id="CHEBI:15377"/>
        <dbReference type="ChEBI" id="CHEBI:15378"/>
        <dbReference type="ChEBI" id="CHEBI:15740"/>
        <dbReference type="ChEBI" id="CHEBI:37565"/>
        <dbReference type="ChEBI" id="CHEBI:43474"/>
        <dbReference type="ChEBI" id="CHEBI:58614"/>
        <dbReference type="EC" id="3.5.4.25"/>
    </reaction>
</comment>
<keyword evidence="14 19" id="KW-0464">Manganese</keyword>
<dbReference type="CDD" id="cd00641">
    <property type="entry name" value="GTP_cyclohydro2"/>
    <property type="match status" value="1"/>
</dbReference>
<dbReference type="EC" id="3.5.4.25" evidence="19"/>
<feature type="active site" description="Proton acceptor; for GTP cyclohydrolase activity" evidence="19">
    <location>
        <position position="322"/>
    </location>
</feature>
<comment type="cofactor">
    <cofactor evidence="19">
        <name>Mg(2+)</name>
        <dbReference type="ChEBI" id="CHEBI:18420"/>
    </cofactor>
    <cofactor evidence="19">
        <name>Mn(2+)</name>
        <dbReference type="ChEBI" id="CHEBI:29035"/>
    </cofactor>
    <text evidence="19">Binds 2 divalent metal cations per subunit. Magnesium or manganese.</text>
</comment>
<keyword evidence="9 19" id="KW-0547">Nucleotide-binding</keyword>
<dbReference type="GO" id="GO:0003935">
    <property type="term" value="F:GTP cyclohydrolase II activity"/>
    <property type="evidence" value="ECO:0007669"/>
    <property type="project" value="UniProtKB-UniRule"/>
</dbReference>
<dbReference type="GO" id="GO:0005525">
    <property type="term" value="F:GTP binding"/>
    <property type="evidence" value="ECO:0007669"/>
    <property type="project" value="UniProtKB-KW"/>
</dbReference>
<feature type="binding site" evidence="19">
    <location>
        <position position="262"/>
    </location>
    <ligand>
        <name>Zn(2+)</name>
        <dbReference type="ChEBI" id="CHEBI:29105"/>
        <note>catalytic</note>
    </ligand>
</feature>
<organism evidence="21 22">
    <name type="scientific">Exiguobacterium aurantiacum</name>
    <dbReference type="NCBI Taxonomy" id="33987"/>
    <lineage>
        <taxon>Bacteria</taxon>
        <taxon>Bacillati</taxon>
        <taxon>Bacillota</taxon>
        <taxon>Bacilli</taxon>
        <taxon>Bacillales</taxon>
        <taxon>Bacillales Family XII. Incertae Sedis</taxon>
        <taxon>Exiguobacterium</taxon>
    </lineage>
</organism>
<dbReference type="InterPro" id="IPR000926">
    <property type="entry name" value="RibA"/>
</dbReference>
<dbReference type="STRING" id="1397694.GCA_000702585_01274"/>
<keyword evidence="8 19" id="KW-0479">Metal-binding</keyword>
<comment type="function">
    <text evidence="3 19">Catalyzes the conversion of D-ribulose 5-phosphate to formate and 3,4-dihydroxy-2-butanone 4-phosphate.</text>
</comment>
<comment type="catalytic activity">
    <reaction evidence="1 19">
        <text>D-ribulose 5-phosphate = (2S)-2-hydroxy-3-oxobutyl phosphate + formate + H(+)</text>
        <dbReference type="Rhea" id="RHEA:18457"/>
        <dbReference type="ChEBI" id="CHEBI:15378"/>
        <dbReference type="ChEBI" id="CHEBI:15740"/>
        <dbReference type="ChEBI" id="CHEBI:58121"/>
        <dbReference type="ChEBI" id="CHEBI:58830"/>
        <dbReference type="EC" id="4.1.99.12"/>
    </reaction>
</comment>
<proteinExistence type="inferred from homology"/>
<evidence type="ECO:0000256" key="14">
    <source>
        <dbReference type="ARBA" id="ARBA00023211"/>
    </source>
</evidence>
<comment type="function">
    <text evidence="17 19">Catalyzes the conversion of GTP to 2,5-diamino-6-ribosylamino-4(3H)-pyrimidinone 5'-phosphate (DARP), formate and pyrophosphate.</text>
</comment>
<evidence type="ECO:0000256" key="13">
    <source>
        <dbReference type="ARBA" id="ARBA00023134"/>
    </source>
</evidence>
<comment type="pathway">
    <text evidence="5 19">Cofactor biosynthesis; riboflavin biosynthesis; 2-hydroxy-3-oxobutyl phosphate from D-ribulose 5-phosphate: step 1/1.</text>
</comment>
<evidence type="ECO:0000256" key="8">
    <source>
        <dbReference type="ARBA" id="ARBA00022723"/>
    </source>
</evidence>
<dbReference type="HAMAP" id="MF_00180">
    <property type="entry name" value="RibB"/>
    <property type="match status" value="1"/>
</dbReference>
<comment type="similarity">
    <text evidence="6 19">In the N-terminal section; belongs to the DHBP synthase family.</text>
</comment>
<feature type="binding site" evidence="19">
    <location>
        <position position="27"/>
    </location>
    <ligand>
        <name>Mg(2+)</name>
        <dbReference type="ChEBI" id="CHEBI:18420"/>
        <label>1</label>
    </ligand>
</feature>
<feature type="region of interest" description="GTP cyclohydrolase II" evidence="19">
    <location>
        <begin position="198"/>
        <end position="394"/>
    </location>
</feature>
<feature type="binding site" evidence="19">
    <location>
        <begin position="246"/>
        <end position="250"/>
    </location>
    <ligand>
        <name>GTP</name>
        <dbReference type="ChEBI" id="CHEBI:37565"/>
    </ligand>
</feature>
<gene>
    <name evidence="19 21" type="primary">ribBA</name>
    <name evidence="21" type="ORF">NCTC13163_00760</name>
</gene>
<dbReference type="EMBL" id="UGGP01000001">
    <property type="protein sequence ID" value="STO07413.1"/>
    <property type="molecule type" value="Genomic_DNA"/>
</dbReference>